<feature type="domain" description="Metallo-beta-lactamase" evidence="3">
    <location>
        <begin position="46"/>
        <end position="230"/>
    </location>
</feature>
<dbReference type="PANTHER" id="PTHR42951">
    <property type="entry name" value="METALLO-BETA-LACTAMASE DOMAIN-CONTAINING"/>
    <property type="match status" value="1"/>
</dbReference>
<gene>
    <name evidence="4" type="ORF">G3M78_01380</name>
</gene>
<protein>
    <submittedName>
        <fullName evidence="4">MBL fold metallo-hydrolase</fullName>
    </submittedName>
</protein>
<dbReference type="AlphaFoldDB" id="A0A7T0G2D7"/>
<dbReference type="EMBL" id="CP048620">
    <property type="protein sequence ID" value="QPJ64126.1"/>
    <property type="molecule type" value="Genomic_DNA"/>
</dbReference>
<dbReference type="GO" id="GO:0016787">
    <property type="term" value="F:hydrolase activity"/>
    <property type="evidence" value="ECO:0007669"/>
    <property type="project" value="UniProtKB-KW"/>
</dbReference>
<dbReference type="Gene3D" id="3.60.15.10">
    <property type="entry name" value="Ribonuclease Z/Hydroxyacylglutathione hydrolase-like"/>
    <property type="match status" value="1"/>
</dbReference>
<dbReference type="GO" id="GO:0017001">
    <property type="term" value="P:antibiotic catabolic process"/>
    <property type="evidence" value="ECO:0007669"/>
    <property type="project" value="UniProtKB-ARBA"/>
</dbReference>
<organism evidence="4 5">
    <name type="scientific">Candidatus Nitrohelix vancouverensis</name>
    <dbReference type="NCBI Taxonomy" id="2705534"/>
    <lineage>
        <taxon>Bacteria</taxon>
        <taxon>Pseudomonadati</taxon>
        <taxon>Nitrospinota/Tectimicrobiota group</taxon>
        <taxon>Nitrospinota</taxon>
        <taxon>Nitrospinia</taxon>
        <taxon>Nitrospinales</taxon>
        <taxon>Nitrospinaceae</taxon>
        <taxon>Candidatus Nitrohelix</taxon>
    </lineage>
</organism>
<feature type="chain" id="PRO_5032756050" evidence="2">
    <location>
        <begin position="23"/>
        <end position="308"/>
    </location>
</feature>
<dbReference type="PANTHER" id="PTHR42951:SF4">
    <property type="entry name" value="ACYL-COENZYME A THIOESTERASE MBLAC2"/>
    <property type="match status" value="1"/>
</dbReference>
<name>A0A7T0G2D7_9BACT</name>
<feature type="signal peptide" evidence="2">
    <location>
        <begin position="1"/>
        <end position="22"/>
    </location>
</feature>
<dbReference type="Pfam" id="PF00753">
    <property type="entry name" value="Lactamase_B"/>
    <property type="match status" value="1"/>
</dbReference>
<sequence length="308" mass="34404">MVQLAVRGLLVGLVMAASVAWADESKAPHVSNPLTNIYTIAHGGVDSNSTFIITSEGVIVVDTGTTPKEAQAVMDEISKRTDLPVVYTINTHHHGDHVFGNQVFRDGRTIIAHKNVHRFLAGVRGKEHLDLFKTFGIAGMDEVKVTPPNLVYEGMLEIFLGGYHLRLDHQGRGHTDGDTFIFMPHMQAVITGDLVFNQKIPYMGDAYVEDWINSLDYLENLHAETYIPGHGEVGGKPIVIAMKHYLINLRTWVKDEIQKGHSLKEAQENVGPKIKERYAHWKQHDWIDANIERAYTEYSLAGMAGTEN</sequence>
<dbReference type="SUPFAM" id="SSF56281">
    <property type="entry name" value="Metallo-hydrolase/oxidoreductase"/>
    <property type="match status" value="1"/>
</dbReference>
<dbReference type="SMART" id="SM00849">
    <property type="entry name" value="Lactamase_B"/>
    <property type="match status" value="1"/>
</dbReference>
<evidence type="ECO:0000313" key="5">
    <source>
        <dbReference type="Proteomes" id="UP000594464"/>
    </source>
</evidence>
<keyword evidence="4" id="KW-0378">Hydrolase</keyword>
<dbReference type="InterPro" id="IPR001279">
    <property type="entry name" value="Metallo-B-lactamas"/>
</dbReference>
<evidence type="ECO:0000259" key="3">
    <source>
        <dbReference type="SMART" id="SM00849"/>
    </source>
</evidence>
<evidence type="ECO:0000256" key="2">
    <source>
        <dbReference type="SAM" id="SignalP"/>
    </source>
</evidence>
<evidence type="ECO:0000313" key="4">
    <source>
        <dbReference type="EMBL" id="QPJ64126.1"/>
    </source>
</evidence>
<proteinExistence type="inferred from homology"/>
<keyword evidence="2" id="KW-0732">Signal</keyword>
<dbReference type="Proteomes" id="UP000594464">
    <property type="component" value="Chromosome"/>
</dbReference>
<comment type="similarity">
    <text evidence="1">Belongs to the metallo-beta-lactamase superfamily. Class-B beta-lactamase family.</text>
</comment>
<accession>A0A7T0G2D7</accession>
<dbReference type="CDD" id="cd16282">
    <property type="entry name" value="metallo-hydrolase-like_MBL-fold"/>
    <property type="match status" value="1"/>
</dbReference>
<dbReference type="KEGG" id="nva:G3M78_01380"/>
<reference evidence="5" key="1">
    <citation type="submission" date="2020-02" db="EMBL/GenBank/DDBJ databases">
        <title>Genomic and physiological characterization of two novel Nitrospinaceae genera.</title>
        <authorList>
            <person name="Mueller A.J."/>
            <person name="Jung M.-Y."/>
            <person name="Strachan C.R."/>
            <person name="Herbold C.W."/>
            <person name="Kirkegaard R.H."/>
            <person name="Daims H."/>
        </authorList>
    </citation>
    <scope>NUCLEOTIDE SEQUENCE [LARGE SCALE GENOMIC DNA]</scope>
</reference>
<dbReference type="InterPro" id="IPR050855">
    <property type="entry name" value="NDM-1-like"/>
</dbReference>
<evidence type="ECO:0000256" key="1">
    <source>
        <dbReference type="ARBA" id="ARBA00005250"/>
    </source>
</evidence>
<dbReference type="InterPro" id="IPR036866">
    <property type="entry name" value="RibonucZ/Hydroxyglut_hydro"/>
</dbReference>